<evidence type="ECO:0000313" key="2">
    <source>
        <dbReference type="Proteomes" id="UP000247345"/>
    </source>
</evidence>
<gene>
    <name evidence="1" type="ORF">BTO14_16835</name>
</gene>
<dbReference type="RefSeq" id="WP_105050567.1">
    <property type="nucleotide sequence ID" value="NZ_CP150661.1"/>
</dbReference>
<dbReference type="EMBL" id="MSCK01000002">
    <property type="protein sequence ID" value="PQJ69657.1"/>
    <property type="molecule type" value="Genomic_DNA"/>
</dbReference>
<dbReference type="AlphaFoldDB" id="A0A2P6C9Q1"/>
<sequence>MKFLNFFKRKNKTTNQENQKKNNDLNSNFTVEKHTVEGKKCIVIRLKIDDNKIPILAPISNQNSEMIEYKSYRSKNLTFQSEDFFYMTPIESFIKEITFFGKYLNENGLNDNSFENALLILAERHIEKNKRIIDNDLYGLIDMALMVKTSIALSYKTQFNSEQLKGMWLYILNKTLPKIKNNLYNTKYDLSNPSQPKPYLEKFL</sequence>
<accession>A0A2P6C9Q1</accession>
<proteinExistence type="predicted"/>
<protein>
    <submittedName>
        <fullName evidence="1">Uncharacterized protein</fullName>
    </submittedName>
</protein>
<dbReference type="Proteomes" id="UP000247345">
    <property type="component" value="Unassembled WGS sequence"/>
</dbReference>
<evidence type="ECO:0000313" key="1">
    <source>
        <dbReference type="EMBL" id="PQJ69657.1"/>
    </source>
</evidence>
<reference evidence="1 2" key="1">
    <citation type="submission" date="2016-12" db="EMBL/GenBank/DDBJ databases">
        <title>Trade-off between light-utilization and light-protection in marine flavobacteria.</title>
        <authorList>
            <person name="Kumagai Y."/>
            <person name="Yoshizawa S."/>
            <person name="Kogure K."/>
            <person name="Iwasaki W."/>
        </authorList>
    </citation>
    <scope>NUCLEOTIDE SEQUENCE [LARGE SCALE GENOMIC DNA]</scope>
    <source>
        <strain evidence="1 2">KCTC 12100</strain>
    </source>
</reference>
<dbReference type="OrthoDB" id="9860149at2"/>
<name>A0A2P6C9Q1_9FLAO</name>
<comment type="caution">
    <text evidence="1">The sequence shown here is derived from an EMBL/GenBank/DDBJ whole genome shotgun (WGS) entry which is preliminary data.</text>
</comment>
<keyword evidence="2" id="KW-1185">Reference proteome</keyword>
<organism evidence="1 2">
    <name type="scientific">Polaribacter butkevichii</name>
    <dbReference type="NCBI Taxonomy" id="218490"/>
    <lineage>
        <taxon>Bacteria</taxon>
        <taxon>Pseudomonadati</taxon>
        <taxon>Bacteroidota</taxon>
        <taxon>Flavobacteriia</taxon>
        <taxon>Flavobacteriales</taxon>
        <taxon>Flavobacteriaceae</taxon>
    </lineage>
</organism>